<dbReference type="EMBL" id="SRYR01000001">
    <property type="protein sequence ID" value="TGY44358.1"/>
    <property type="molecule type" value="Genomic_DNA"/>
</dbReference>
<reference evidence="9 10" key="1">
    <citation type="submission" date="2019-04" db="EMBL/GenBank/DDBJ databases">
        <title>Microbes associate with the intestines of laboratory mice.</title>
        <authorList>
            <person name="Navarre W."/>
            <person name="Wong E."/>
            <person name="Huang K."/>
            <person name="Tropini C."/>
            <person name="Ng K."/>
            <person name="Yu B."/>
        </authorList>
    </citation>
    <scope>NUCLEOTIDE SEQUENCE [LARGE SCALE GENOMIC DNA]</scope>
    <source>
        <strain evidence="9 10">NM50_B9-20</strain>
    </source>
</reference>
<evidence type="ECO:0000256" key="3">
    <source>
        <dbReference type="ARBA" id="ARBA00022475"/>
    </source>
</evidence>
<dbReference type="GO" id="GO:0005886">
    <property type="term" value="C:plasma membrane"/>
    <property type="evidence" value="ECO:0007669"/>
    <property type="project" value="UniProtKB-SubCell"/>
</dbReference>
<dbReference type="Proteomes" id="UP000306888">
    <property type="component" value="Unassembled WGS sequence"/>
</dbReference>
<dbReference type="PANTHER" id="PTHR30012">
    <property type="entry name" value="GENERAL SECRETION PATHWAY PROTEIN"/>
    <property type="match status" value="1"/>
</dbReference>
<evidence type="ECO:0000259" key="8">
    <source>
        <dbReference type="Pfam" id="PF00482"/>
    </source>
</evidence>
<feature type="domain" description="Type II secretion system protein GspF" evidence="8">
    <location>
        <begin position="21"/>
        <end position="142"/>
    </location>
</feature>
<organism evidence="9 10">
    <name type="scientific">Clostridium sartagoforme</name>
    <dbReference type="NCBI Taxonomy" id="84031"/>
    <lineage>
        <taxon>Bacteria</taxon>
        <taxon>Bacillati</taxon>
        <taxon>Bacillota</taxon>
        <taxon>Clostridia</taxon>
        <taxon>Eubacteriales</taxon>
        <taxon>Clostridiaceae</taxon>
        <taxon>Clostridium</taxon>
    </lineage>
</organism>
<dbReference type="OrthoDB" id="9805682at2"/>
<dbReference type="InterPro" id="IPR018076">
    <property type="entry name" value="T2SS_GspF_dom"/>
</dbReference>
<dbReference type="Gene3D" id="1.20.81.30">
    <property type="entry name" value="Type II secretion system (T2SS), domain F"/>
    <property type="match status" value="2"/>
</dbReference>
<dbReference type="AlphaFoldDB" id="A0A4S2DPK6"/>
<evidence type="ECO:0000256" key="4">
    <source>
        <dbReference type="ARBA" id="ARBA00022692"/>
    </source>
</evidence>
<evidence type="ECO:0000256" key="1">
    <source>
        <dbReference type="ARBA" id="ARBA00004651"/>
    </source>
</evidence>
<comment type="subcellular location">
    <subcellularLocation>
        <location evidence="1">Cell membrane</location>
        <topology evidence="1">Multi-pass membrane protein</topology>
    </subcellularLocation>
</comment>
<comment type="caution">
    <text evidence="9">The sequence shown here is derived from an EMBL/GenBank/DDBJ whole genome shotgun (WGS) entry which is preliminary data.</text>
</comment>
<accession>A0A4S2DPK6</accession>
<comment type="similarity">
    <text evidence="2">Belongs to the GSP F family.</text>
</comment>
<keyword evidence="4 7" id="KW-0812">Transmembrane</keyword>
<keyword evidence="6 7" id="KW-0472">Membrane</keyword>
<evidence type="ECO:0000256" key="5">
    <source>
        <dbReference type="ARBA" id="ARBA00022989"/>
    </source>
</evidence>
<name>A0A4S2DPK6_9CLOT</name>
<feature type="transmembrane region" description="Helical" evidence="7">
    <location>
        <begin position="323"/>
        <end position="346"/>
    </location>
</feature>
<feature type="domain" description="Type II secretion system protein GspF" evidence="8">
    <location>
        <begin position="218"/>
        <end position="340"/>
    </location>
</feature>
<protein>
    <submittedName>
        <fullName evidence="9">Pilus assembly protein</fullName>
    </submittedName>
</protein>
<dbReference type="PRINTS" id="PR00812">
    <property type="entry name" value="BCTERIALGSPF"/>
</dbReference>
<dbReference type="Pfam" id="PF00482">
    <property type="entry name" value="T2SSF"/>
    <property type="match status" value="2"/>
</dbReference>
<keyword evidence="10" id="KW-1185">Reference proteome</keyword>
<feature type="transmembrane region" description="Helical" evidence="7">
    <location>
        <begin position="213"/>
        <end position="230"/>
    </location>
</feature>
<evidence type="ECO:0000313" key="9">
    <source>
        <dbReference type="EMBL" id="TGY44358.1"/>
    </source>
</evidence>
<gene>
    <name evidence="9" type="ORF">E5347_05980</name>
</gene>
<evidence type="ECO:0000256" key="7">
    <source>
        <dbReference type="SAM" id="Phobius"/>
    </source>
</evidence>
<keyword evidence="3" id="KW-1003">Cell membrane</keyword>
<sequence length="351" mass="40073">MKKIKLSFNKFNYSSLSLISSNMAILHKEGISLILIFDLLKELPLNKNYLKSIDNIKLSVLEGNSLSDAFKNYDDLYPEFFIGMISMGEKSGNHYEALIGVEKYCDKINFIKNTIKNALSYPIFILVSCLLLAIFMILYVIPSFHDFYISLNINEPVISSLCYKLSIFIKDNPFIFLVYLVCWGLVIPYLLYKTFFKEKLPRLLNKIGIYKEFNEFVFISILSIIIKSGINLSNGLVYSSTSFKNRDLVHRFTFLNSSILKGESISDAIREMGNYSNYTKSIIKLGEEGGSMDERLESLSLYLEKRLISKINRYMAILQPASVVIMGGLVVIFLFIFILPLFGAILDGGFQ</sequence>
<dbReference type="InterPro" id="IPR042094">
    <property type="entry name" value="T2SS_GspF_sf"/>
</dbReference>
<dbReference type="RefSeq" id="WP_136005488.1">
    <property type="nucleotide sequence ID" value="NZ_SRYR01000001.1"/>
</dbReference>
<feature type="transmembrane region" description="Helical" evidence="7">
    <location>
        <begin position="174"/>
        <end position="192"/>
    </location>
</feature>
<evidence type="ECO:0000256" key="6">
    <source>
        <dbReference type="ARBA" id="ARBA00023136"/>
    </source>
</evidence>
<keyword evidence="5 7" id="KW-1133">Transmembrane helix</keyword>
<dbReference type="InterPro" id="IPR003004">
    <property type="entry name" value="GspF/PilC"/>
</dbReference>
<proteinExistence type="inferred from homology"/>
<evidence type="ECO:0000313" key="10">
    <source>
        <dbReference type="Proteomes" id="UP000306888"/>
    </source>
</evidence>
<evidence type="ECO:0000256" key="2">
    <source>
        <dbReference type="ARBA" id="ARBA00005745"/>
    </source>
</evidence>
<feature type="transmembrane region" description="Helical" evidence="7">
    <location>
        <begin position="119"/>
        <end position="141"/>
    </location>
</feature>
<dbReference type="PANTHER" id="PTHR30012:SF0">
    <property type="entry name" value="TYPE II SECRETION SYSTEM PROTEIN F-RELATED"/>
    <property type="match status" value="1"/>
</dbReference>